<dbReference type="Proteomes" id="UP001172756">
    <property type="component" value="Unassembled WGS sequence"/>
</dbReference>
<feature type="transmembrane region" description="Helical" evidence="1">
    <location>
        <begin position="139"/>
        <end position="157"/>
    </location>
</feature>
<organism evidence="4 5">
    <name type="scientific">Demequina lignilytica</name>
    <dbReference type="NCBI Taxonomy" id="3051663"/>
    <lineage>
        <taxon>Bacteria</taxon>
        <taxon>Bacillati</taxon>
        <taxon>Actinomycetota</taxon>
        <taxon>Actinomycetes</taxon>
        <taxon>Micrococcales</taxon>
        <taxon>Demequinaceae</taxon>
        <taxon>Demequina</taxon>
    </lineage>
</organism>
<dbReference type="AlphaFoldDB" id="A0AAW7M8G9"/>
<keyword evidence="1" id="KW-0472">Membrane</keyword>
<proteinExistence type="predicted"/>
<evidence type="ECO:0000259" key="2">
    <source>
        <dbReference type="Pfam" id="PF09335"/>
    </source>
</evidence>
<dbReference type="Proteomes" id="UP001172737">
    <property type="component" value="Unassembled WGS sequence"/>
</dbReference>
<accession>A0AAW7M8G9</accession>
<keyword evidence="5" id="KW-1185">Reference proteome</keyword>
<feature type="transmembrane region" description="Helical" evidence="1">
    <location>
        <begin position="12"/>
        <end position="30"/>
    </location>
</feature>
<evidence type="ECO:0000313" key="3">
    <source>
        <dbReference type="EMBL" id="MDN4482360.1"/>
    </source>
</evidence>
<dbReference type="RefSeq" id="WP_301120349.1">
    <property type="nucleotide sequence ID" value="NZ_JAUHPX010000001.1"/>
</dbReference>
<dbReference type="EMBL" id="JAUHPX010000001">
    <property type="protein sequence ID" value="MDN4487011.1"/>
    <property type="molecule type" value="Genomic_DNA"/>
</dbReference>
<feature type="domain" description="VTT" evidence="2">
    <location>
        <begin position="9"/>
        <end position="128"/>
    </location>
</feature>
<dbReference type="EMBL" id="JAUHQB010000001">
    <property type="protein sequence ID" value="MDN4482360.1"/>
    <property type="molecule type" value="Genomic_DNA"/>
</dbReference>
<name>A0AAW7M8G9_9MICO</name>
<protein>
    <submittedName>
        <fullName evidence="4">VTT domain-containing protein</fullName>
    </submittedName>
</protein>
<dbReference type="InterPro" id="IPR032816">
    <property type="entry name" value="VTT_dom"/>
</dbReference>
<evidence type="ECO:0000313" key="5">
    <source>
        <dbReference type="Proteomes" id="UP001172737"/>
    </source>
</evidence>
<sequence>MAGVPSFVLDGPWWGLFVFLCGVVFLRTQATYWVARWARTGADAVADRAEEHSSPRARLARRFSGPGMERAREFIERWGFLAIPVSFLTVGFQTMVNATAGYTRMRWDLYTLAMIPGCIAWATVYTLVLLGLWEAWVRSPWLLAAAVLLIVAAAFGLNRWRRSRRPAAPADPTSPYAS</sequence>
<keyword evidence="1" id="KW-0812">Transmembrane</keyword>
<evidence type="ECO:0000313" key="4">
    <source>
        <dbReference type="EMBL" id="MDN4487011.1"/>
    </source>
</evidence>
<evidence type="ECO:0000256" key="1">
    <source>
        <dbReference type="SAM" id="Phobius"/>
    </source>
</evidence>
<feature type="transmembrane region" description="Helical" evidence="1">
    <location>
        <begin position="109"/>
        <end position="133"/>
    </location>
</feature>
<reference evidence="3 6" key="2">
    <citation type="submission" date="2023-06" db="EMBL/GenBank/DDBJ databases">
        <title>SYSU T0a273.</title>
        <authorList>
            <person name="Gao L."/>
            <person name="Fang B.-Z."/>
            <person name="Li W.-J."/>
        </authorList>
    </citation>
    <scope>NUCLEOTIDE SEQUENCE [LARGE SCALE GENOMIC DNA]</scope>
    <source>
        <strain evidence="3 6">SYSU T0a273</strain>
    </source>
</reference>
<dbReference type="Pfam" id="PF09335">
    <property type="entry name" value="VTT_dom"/>
    <property type="match status" value="1"/>
</dbReference>
<reference evidence="4" key="1">
    <citation type="submission" date="2023-06" db="EMBL/GenBank/DDBJ databases">
        <title>Sysu t00039.</title>
        <authorList>
            <person name="Gao L."/>
            <person name="Fang B.-Z."/>
            <person name="Li W.-J."/>
        </authorList>
    </citation>
    <scope>NUCLEOTIDE SEQUENCE</scope>
    <source>
        <strain evidence="4">SYSU T00039</strain>
    </source>
</reference>
<comment type="caution">
    <text evidence="4">The sequence shown here is derived from an EMBL/GenBank/DDBJ whole genome shotgun (WGS) entry which is preliminary data.</text>
</comment>
<keyword evidence="1" id="KW-1133">Transmembrane helix</keyword>
<evidence type="ECO:0000313" key="6">
    <source>
        <dbReference type="Proteomes" id="UP001172756"/>
    </source>
</evidence>
<gene>
    <name evidence="3" type="ORF">QQ002_02265</name>
    <name evidence="4" type="ORF">QQX10_02405</name>
</gene>